<feature type="transmembrane region" description="Helical" evidence="10">
    <location>
        <begin position="6"/>
        <end position="23"/>
    </location>
</feature>
<evidence type="ECO:0000256" key="5">
    <source>
        <dbReference type="ARBA" id="ARBA00023136"/>
    </source>
</evidence>
<dbReference type="PROSITE" id="PS50259">
    <property type="entry name" value="G_PROTEIN_RECEP_F3_4"/>
    <property type="match status" value="1"/>
</dbReference>
<reference evidence="12 13" key="1">
    <citation type="journal article" date="2023" name="Commun. Biol.">
        <title>Genome analysis of Parmales, the sister group of diatoms, reveals the evolutionary specialization of diatoms from phago-mixotrophs to photoautotrophs.</title>
        <authorList>
            <person name="Ban H."/>
            <person name="Sato S."/>
            <person name="Yoshikawa S."/>
            <person name="Yamada K."/>
            <person name="Nakamura Y."/>
            <person name="Ichinomiya M."/>
            <person name="Sato N."/>
            <person name="Blanc-Mathieu R."/>
            <person name="Endo H."/>
            <person name="Kuwata A."/>
            <person name="Ogata H."/>
        </authorList>
    </citation>
    <scope>NUCLEOTIDE SEQUENCE [LARGE SCALE GENOMIC DNA]</scope>
</reference>
<evidence type="ECO:0000256" key="9">
    <source>
        <dbReference type="SAM" id="MobiDB-lite"/>
    </source>
</evidence>
<keyword evidence="5 10" id="KW-0472">Membrane</keyword>
<dbReference type="Proteomes" id="UP001165060">
    <property type="component" value="Unassembled WGS sequence"/>
</dbReference>
<keyword evidence="4" id="KW-0297">G-protein coupled receptor</keyword>
<dbReference type="InterPro" id="IPR002455">
    <property type="entry name" value="GPCR3_GABA-B"/>
</dbReference>
<evidence type="ECO:0000256" key="8">
    <source>
        <dbReference type="ARBA" id="ARBA00023224"/>
    </source>
</evidence>
<dbReference type="InterPro" id="IPR017978">
    <property type="entry name" value="GPCR_3_C"/>
</dbReference>
<dbReference type="PANTHER" id="PTHR10519:SF20">
    <property type="entry name" value="G-PROTEIN COUPLED RECEPTOR 156-RELATED"/>
    <property type="match status" value="1"/>
</dbReference>
<evidence type="ECO:0000256" key="1">
    <source>
        <dbReference type="ARBA" id="ARBA00004141"/>
    </source>
</evidence>
<organism evidence="12 13">
    <name type="scientific">Tetraparma gracilis</name>
    <dbReference type="NCBI Taxonomy" id="2962635"/>
    <lineage>
        <taxon>Eukaryota</taxon>
        <taxon>Sar</taxon>
        <taxon>Stramenopiles</taxon>
        <taxon>Ochrophyta</taxon>
        <taxon>Bolidophyceae</taxon>
        <taxon>Parmales</taxon>
        <taxon>Triparmaceae</taxon>
        <taxon>Tetraparma</taxon>
    </lineage>
</organism>
<feature type="transmembrane region" description="Helical" evidence="10">
    <location>
        <begin position="128"/>
        <end position="146"/>
    </location>
</feature>
<proteinExistence type="predicted"/>
<evidence type="ECO:0000256" key="2">
    <source>
        <dbReference type="ARBA" id="ARBA00022692"/>
    </source>
</evidence>
<comment type="subcellular location">
    <subcellularLocation>
        <location evidence="1">Membrane</location>
        <topology evidence="1">Multi-pass membrane protein</topology>
    </subcellularLocation>
</comment>
<evidence type="ECO:0000259" key="11">
    <source>
        <dbReference type="PROSITE" id="PS50259"/>
    </source>
</evidence>
<keyword evidence="6" id="KW-0675">Receptor</keyword>
<keyword evidence="2 10" id="KW-0812">Transmembrane</keyword>
<dbReference type="Pfam" id="PF00003">
    <property type="entry name" value="7tm_3"/>
    <property type="match status" value="1"/>
</dbReference>
<keyword evidence="7" id="KW-0325">Glycoprotein</keyword>
<keyword evidence="13" id="KW-1185">Reference proteome</keyword>
<evidence type="ECO:0000256" key="10">
    <source>
        <dbReference type="SAM" id="Phobius"/>
    </source>
</evidence>
<evidence type="ECO:0000256" key="6">
    <source>
        <dbReference type="ARBA" id="ARBA00023170"/>
    </source>
</evidence>
<dbReference type="InterPro" id="IPR000337">
    <property type="entry name" value="GPCR_3"/>
</dbReference>
<feature type="transmembrane region" description="Helical" evidence="10">
    <location>
        <begin position="152"/>
        <end position="174"/>
    </location>
</feature>
<feature type="domain" description="G-protein coupled receptors family 3 profile" evidence="11">
    <location>
        <begin position="1"/>
        <end position="181"/>
    </location>
</feature>
<comment type="caution">
    <text evidence="12">The sequence shown here is derived from an EMBL/GenBank/DDBJ whole genome shotgun (WGS) entry which is preliminary data.</text>
</comment>
<feature type="transmembrane region" description="Helical" evidence="10">
    <location>
        <begin position="44"/>
        <end position="64"/>
    </location>
</feature>
<evidence type="ECO:0000256" key="7">
    <source>
        <dbReference type="ARBA" id="ARBA00023180"/>
    </source>
</evidence>
<evidence type="ECO:0000256" key="4">
    <source>
        <dbReference type="ARBA" id="ARBA00023040"/>
    </source>
</evidence>
<dbReference type="PANTHER" id="PTHR10519">
    <property type="entry name" value="GABA-B RECEPTOR"/>
    <property type="match status" value="1"/>
</dbReference>
<accession>A0ABQ6M3K6</accession>
<feature type="compositionally biased region" description="Low complexity" evidence="9">
    <location>
        <begin position="200"/>
        <end position="234"/>
    </location>
</feature>
<sequence length="268" mass="28771">SLSLSSHAVFFDIMFGSLFLKTFRVYKIFGNKSLKKVKITPLDILKTYGAILMVDVALLVMWAATDGMKAVEIENNLDSYWTYTTTECQEAPSWEMCTMFFKILLVVGGVYLAYVTRHVPDKFTEGKWIALSIYQVFILGIVGLLVKSSAPSSLILVQGVSVPAACAVTCCCIFGPKLLMIRNPDQYEDELKTSASTSAGRKTSTSDGRRTSTSTSAGHTSDGRSASAGHTSDGSAGGGDDAGSAEKIKGLMLEVTTLQAKLAEAKGQ</sequence>
<gene>
    <name evidence="12" type="ORF">TeGR_g7924</name>
</gene>
<dbReference type="EMBL" id="BRYB01003660">
    <property type="protein sequence ID" value="GMI18953.1"/>
    <property type="molecule type" value="Genomic_DNA"/>
</dbReference>
<evidence type="ECO:0000313" key="12">
    <source>
        <dbReference type="EMBL" id="GMI18953.1"/>
    </source>
</evidence>
<dbReference type="PRINTS" id="PR00248">
    <property type="entry name" value="GPCRMGR"/>
</dbReference>
<evidence type="ECO:0000256" key="3">
    <source>
        <dbReference type="ARBA" id="ARBA00022989"/>
    </source>
</evidence>
<protein>
    <recommendedName>
        <fullName evidence="11">G-protein coupled receptors family 3 profile domain-containing protein</fullName>
    </recommendedName>
</protein>
<feature type="non-terminal residue" evidence="12">
    <location>
        <position position="1"/>
    </location>
</feature>
<feature type="transmembrane region" description="Helical" evidence="10">
    <location>
        <begin position="99"/>
        <end position="116"/>
    </location>
</feature>
<keyword evidence="3 10" id="KW-1133">Transmembrane helix</keyword>
<name>A0ABQ6M3K6_9STRA</name>
<evidence type="ECO:0000313" key="13">
    <source>
        <dbReference type="Proteomes" id="UP001165060"/>
    </source>
</evidence>
<keyword evidence="8" id="KW-0807">Transducer</keyword>
<feature type="region of interest" description="Disordered" evidence="9">
    <location>
        <begin position="191"/>
        <end position="244"/>
    </location>
</feature>